<dbReference type="InterPro" id="IPR032675">
    <property type="entry name" value="LRR_dom_sf"/>
</dbReference>
<evidence type="ECO:0000259" key="1">
    <source>
        <dbReference type="PROSITE" id="PS50181"/>
    </source>
</evidence>
<proteinExistence type="predicted"/>
<name>A0ABP1RTX3_9HEXA</name>
<dbReference type="EMBL" id="CAXLJM020000108">
    <property type="protein sequence ID" value="CAL8135511.1"/>
    <property type="molecule type" value="Genomic_DNA"/>
</dbReference>
<accession>A0ABP1RTX3</accession>
<dbReference type="Proteomes" id="UP001642540">
    <property type="component" value="Unassembled WGS sequence"/>
</dbReference>
<protein>
    <recommendedName>
        <fullName evidence="1">F-box domain-containing protein</fullName>
    </recommendedName>
</protein>
<feature type="domain" description="F-box" evidence="1">
    <location>
        <begin position="8"/>
        <end position="54"/>
    </location>
</feature>
<dbReference type="SUPFAM" id="SSF52047">
    <property type="entry name" value="RNI-like"/>
    <property type="match status" value="1"/>
</dbReference>
<dbReference type="PROSITE" id="PS50181">
    <property type="entry name" value="FBOX"/>
    <property type="match status" value="1"/>
</dbReference>
<dbReference type="Gene3D" id="3.80.10.10">
    <property type="entry name" value="Ribonuclease Inhibitor"/>
    <property type="match status" value="1"/>
</dbReference>
<gene>
    <name evidence="2" type="ORF">ODALV1_LOCUS26016</name>
</gene>
<evidence type="ECO:0000313" key="3">
    <source>
        <dbReference type="Proteomes" id="UP001642540"/>
    </source>
</evidence>
<organism evidence="2 3">
    <name type="scientific">Orchesella dallaii</name>
    <dbReference type="NCBI Taxonomy" id="48710"/>
    <lineage>
        <taxon>Eukaryota</taxon>
        <taxon>Metazoa</taxon>
        <taxon>Ecdysozoa</taxon>
        <taxon>Arthropoda</taxon>
        <taxon>Hexapoda</taxon>
        <taxon>Collembola</taxon>
        <taxon>Entomobryomorpha</taxon>
        <taxon>Entomobryoidea</taxon>
        <taxon>Orchesellidae</taxon>
        <taxon>Orchesellinae</taxon>
        <taxon>Orchesella</taxon>
    </lineage>
</organism>
<reference evidence="2 3" key="1">
    <citation type="submission" date="2024-08" db="EMBL/GenBank/DDBJ databases">
        <authorList>
            <person name="Cucini C."/>
            <person name="Frati F."/>
        </authorList>
    </citation>
    <scope>NUCLEOTIDE SEQUENCE [LARGE SCALE GENOMIC DNA]</scope>
</reference>
<evidence type="ECO:0000313" key="2">
    <source>
        <dbReference type="EMBL" id="CAL8135511.1"/>
    </source>
</evidence>
<sequence length="511" mass="59025">MSDTNNQETYFEQLPVEVRVGIYEMLPYPDLLNMRLISRTVKKEVDEHMNFHLKFDQSNSGKMKRLLLQRIKSCHIVYFPKRLNYTSKVFTHPKRVKKLMFDGLISKANLLKVLNQCPSVEQLIFTHETLGIEGLIEANRFDVCLQHLNSLTHLNLQMLRYPLGDPFESQENIEAFLRATFPNLCSFRLYFSLWGNFSSLLKFLVRHCEHLQELELQVGDRGDSKYTERYLKTSPLRISDNERKHLESLNLTKFCYRDDVLNLNGVVEELIMSILLKQRHLKVLQFYSPGELSWSTLRAIVLANERTLKEVVVYNVQSTPNEPRRENNNAALQVPQITADMSMFTKCSQLKTLALSCTSSNGNDPNVVGTVVMKMNNLHCISSSIESLHLTGFTLDGQELVNLTNIGDNRLKEVLLADAGTMRYSDVLTCFLKNCRNLCYLNVRPVVLQAANEQVWYKEIRKLSKLYERFMGIPYDPIDDLEGFEANIREEDKDWLKSCETTLSVYSNSGS</sequence>
<comment type="caution">
    <text evidence="2">The sequence shown here is derived from an EMBL/GenBank/DDBJ whole genome shotgun (WGS) entry which is preliminary data.</text>
</comment>
<dbReference type="InterPro" id="IPR001810">
    <property type="entry name" value="F-box_dom"/>
</dbReference>
<keyword evidence="3" id="KW-1185">Reference proteome</keyword>